<evidence type="ECO:0000313" key="4">
    <source>
        <dbReference type="Proteomes" id="UP000007819"/>
    </source>
</evidence>
<proteinExistence type="predicted"/>
<feature type="compositionally biased region" description="Basic and acidic residues" evidence="1">
    <location>
        <begin position="241"/>
        <end position="260"/>
    </location>
</feature>
<dbReference type="Proteomes" id="UP000007819">
    <property type="component" value="Chromosome A1"/>
</dbReference>
<feature type="region of interest" description="Disordered" evidence="1">
    <location>
        <begin position="203"/>
        <end position="309"/>
    </location>
</feature>
<reference evidence="3" key="2">
    <citation type="submission" date="2022-06" db="UniProtKB">
        <authorList>
            <consortium name="EnsemblMetazoa"/>
        </authorList>
    </citation>
    <scope>IDENTIFICATION</scope>
</reference>
<evidence type="ECO:0000313" key="3">
    <source>
        <dbReference type="EnsemblMetazoa" id="XP_003243748.1"/>
    </source>
</evidence>
<dbReference type="EnsemblMetazoa" id="XM_003243700.4">
    <property type="protein sequence ID" value="XP_003243748.1"/>
    <property type="gene ID" value="LOC100568636"/>
</dbReference>
<feature type="chain" id="PRO_5035855704" evidence="2">
    <location>
        <begin position="23"/>
        <end position="421"/>
    </location>
</feature>
<organism evidence="3 4">
    <name type="scientific">Acyrthosiphon pisum</name>
    <name type="common">Pea aphid</name>
    <dbReference type="NCBI Taxonomy" id="7029"/>
    <lineage>
        <taxon>Eukaryota</taxon>
        <taxon>Metazoa</taxon>
        <taxon>Ecdysozoa</taxon>
        <taxon>Arthropoda</taxon>
        <taxon>Hexapoda</taxon>
        <taxon>Insecta</taxon>
        <taxon>Pterygota</taxon>
        <taxon>Neoptera</taxon>
        <taxon>Paraneoptera</taxon>
        <taxon>Hemiptera</taxon>
        <taxon>Sternorrhyncha</taxon>
        <taxon>Aphidomorpha</taxon>
        <taxon>Aphidoidea</taxon>
        <taxon>Aphididae</taxon>
        <taxon>Macrosiphini</taxon>
        <taxon>Acyrthosiphon</taxon>
    </lineage>
</organism>
<keyword evidence="2" id="KW-0732">Signal</keyword>
<feature type="signal peptide" evidence="2">
    <location>
        <begin position="1"/>
        <end position="22"/>
    </location>
</feature>
<dbReference type="RefSeq" id="XP_003243748.1">
    <property type="nucleotide sequence ID" value="XM_003243700.3"/>
</dbReference>
<dbReference type="GeneID" id="100568636"/>
<dbReference type="Pfam" id="PF16009">
    <property type="entry name" value="DUF4779"/>
    <property type="match status" value="1"/>
</dbReference>
<dbReference type="InterPro" id="IPR031959">
    <property type="entry name" value="DUF4779"/>
</dbReference>
<dbReference type="KEGG" id="api:100568636"/>
<dbReference type="AlphaFoldDB" id="A0A8R1W4Z3"/>
<evidence type="ECO:0000256" key="1">
    <source>
        <dbReference type="SAM" id="MobiDB-lite"/>
    </source>
</evidence>
<feature type="compositionally biased region" description="Basic and acidic residues" evidence="1">
    <location>
        <begin position="375"/>
        <end position="415"/>
    </location>
</feature>
<sequence length="421" mass="46790">MNLFVVPVVYATVVFLTVMVCGEQTREVYMEKHGKVQDLETSASGYIYRTDGQNPPIFIKLGEGNNENFNAILEDFKKENGFHGMPVVSNKHASPYHIPVVGEERDVHYNSGRSIDGGGYNQPSSRFGNPMADDFDGGKYGLDDADDSAAPISDIGGYNFDHDDLGDAFDFSPSPFKYHRDVSTDGLKGDAHGLDDQNYFGSPYTHNEYKSPSKHSKAGGSYQKAGHYFSQGTLGNSGYKNQHDFDKGHAGKYGKDDLKSHYKKASGHSNGHKNEADHYGKHKSGTHGVKGHKFGETEHHKKGHKTTGFHNVYHKDEYNKEQKFYDDAHKHGKFDKYGGKHKDFSQKEGGHKHGTHHDSGYDEAHKGTAGQFEKGSYHDGHKGHSGESGHKSHHDHKAEYDTLSDNKKYGEHEAAGGDDFY</sequence>
<protein>
    <submittedName>
        <fullName evidence="3">Uncharacterized protein</fullName>
    </submittedName>
</protein>
<name>A0A8R1W4Z3_ACYPI</name>
<reference evidence="4" key="1">
    <citation type="submission" date="2010-06" db="EMBL/GenBank/DDBJ databases">
        <authorList>
            <person name="Jiang H."/>
            <person name="Abraham K."/>
            <person name="Ali S."/>
            <person name="Alsbrooks S.L."/>
            <person name="Anim B.N."/>
            <person name="Anosike U.S."/>
            <person name="Attaway T."/>
            <person name="Bandaranaike D.P."/>
            <person name="Battles P.K."/>
            <person name="Bell S.N."/>
            <person name="Bell A.V."/>
            <person name="Beltran B."/>
            <person name="Bickham C."/>
            <person name="Bustamante Y."/>
            <person name="Caleb T."/>
            <person name="Canada A."/>
            <person name="Cardenas V."/>
            <person name="Carter K."/>
            <person name="Chacko J."/>
            <person name="Chandrabose M.N."/>
            <person name="Chavez D."/>
            <person name="Chavez A."/>
            <person name="Chen L."/>
            <person name="Chu H.-S."/>
            <person name="Claassen K.J."/>
            <person name="Cockrell R."/>
            <person name="Collins M."/>
            <person name="Cooper J.A."/>
            <person name="Cree A."/>
            <person name="Curry S.M."/>
            <person name="Da Y."/>
            <person name="Dao M.D."/>
            <person name="Das B."/>
            <person name="Davila M.-L."/>
            <person name="Davy-Carroll L."/>
            <person name="Denson S."/>
            <person name="Dinh H."/>
            <person name="Ebong V.E."/>
            <person name="Edwards J.R."/>
            <person name="Egan A."/>
            <person name="El-Daye J."/>
            <person name="Escobedo L."/>
            <person name="Fernandez S."/>
            <person name="Fernando P.R."/>
            <person name="Flagg N."/>
            <person name="Forbes L.D."/>
            <person name="Fowler R.G."/>
            <person name="Fu Q."/>
            <person name="Gabisi R.A."/>
            <person name="Ganer J."/>
            <person name="Garbino Pronczuk A."/>
            <person name="Garcia R.M."/>
            <person name="Garner T."/>
            <person name="Garrett T.E."/>
            <person name="Gonzalez D.A."/>
            <person name="Hamid H."/>
            <person name="Hawkins E.S."/>
            <person name="Hirani K."/>
            <person name="Hogues M.E."/>
            <person name="Hollins B."/>
            <person name="Hsiao C.-H."/>
            <person name="Jabil R."/>
            <person name="James M.L."/>
            <person name="Jhangiani S.N."/>
            <person name="Johnson B."/>
            <person name="Johnson Q."/>
            <person name="Joshi V."/>
            <person name="Kalu J.B."/>
            <person name="Kam C."/>
            <person name="Kashfia A."/>
            <person name="Keebler J."/>
            <person name="Kisamo H."/>
            <person name="Kovar C.L."/>
            <person name="Lago L.A."/>
            <person name="Lai C.-Y."/>
            <person name="Laidlaw J."/>
            <person name="Lara F."/>
            <person name="Le T.-K."/>
            <person name="Lee S.L."/>
            <person name="Legall F.H."/>
            <person name="Lemon S.J."/>
            <person name="Lewis L.R."/>
            <person name="Li B."/>
            <person name="Liu Y."/>
            <person name="Liu Y.-S."/>
            <person name="Lopez J."/>
            <person name="Lozado R.J."/>
            <person name="Lu J."/>
            <person name="Madu R.C."/>
            <person name="Maheshwari M."/>
            <person name="Maheshwari R."/>
            <person name="Malloy K."/>
            <person name="Martinez E."/>
            <person name="Mathew T."/>
            <person name="Mercado I.C."/>
            <person name="Mercado C."/>
            <person name="Meyer B."/>
            <person name="Montgomery K."/>
            <person name="Morgan M.B."/>
            <person name="Munidasa M."/>
            <person name="Nazareth L.V."/>
            <person name="Nelson J."/>
            <person name="Ng B.M."/>
            <person name="Nguyen N.B."/>
            <person name="Nguyen P.Q."/>
            <person name="Nguyen T."/>
            <person name="Obregon M."/>
            <person name="Okwuonu G.O."/>
            <person name="Onwere C.G."/>
            <person name="Orozco G."/>
            <person name="Parra A."/>
            <person name="Patel S."/>
            <person name="Patil S."/>
            <person name="Perez A."/>
            <person name="Perez Y."/>
            <person name="Pham C."/>
            <person name="Primus E.L."/>
            <person name="Pu L.-L."/>
            <person name="Puazo M."/>
            <person name="Qin X."/>
            <person name="Quiroz J.B."/>
            <person name="Reese J."/>
            <person name="Richards S."/>
            <person name="Rives C.M."/>
            <person name="Robberts R."/>
            <person name="Ruiz S.J."/>
            <person name="Ruiz M.J."/>
            <person name="Santibanez J."/>
            <person name="Schneider B.W."/>
            <person name="Sisson I."/>
            <person name="Smith M."/>
            <person name="Sodergren E."/>
            <person name="Song X.-Z."/>
            <person name="Song B.B."/>
            <person name="Summersgill H."/>
            <person name="Thelus R."/>
            <person name="Thornton R.D."/>
            <person name="Trejos Z.Y."/>
            <person name="Usmani K."/>
            <person name="Vattathil S."/>
            <person name="Villasana D."/>
            <person name="Walker D.L."/>
            <person name="Wang S."/>
            <person name="Wang K."/>
            <person name="White C.S."/>
            <person name="Williams A.C."/>
            <person name="Williamson J."/>
            <person name="Wilson K."/>
            <person name="Woghiren I.O."/>
            <person name="Woodworth J.R."/>
            <person name="Worley K.C."/>
            <person name="Wright R.A."/>
            <person name="Wu W."/>
            <person name="Young L."/>
            <person name="Zhang L."/>
            <person name="Zhang J."/>
            <person name="Zhu Y."/>
            <person name="Muzny D.M."/>
            <person name="Weinstock G."/>
            <person name="Gibbs R.A."/>
        </authorList>
    </citation>
    <scope>NUCLEOTIDE SEQUENCE [LARGE SCALE GENOMIC DNA]</scope>
    <source>
        <strain evidence="4">LSR1</strain>
    </source>
</reference>
<keyword evidence="4" id="KW-1185">Reference proteome</keyword>
<evidence type="ECO:0000256" key="2">
    <source>
        <dbReference type="SAM" id="SignalP"/>
    </source>
</evidence>
<accession>A0A8R1W4Z3</accession>
<feature type="compositionally biased region" description="Polar residues" evidence="1">
    <location>
        <begin position="230"/>
        <end position="240"/>
    </location>
</feature>
<feature type="compositionally biased region" description="Basic residues" evidence="1">
    <location>
        <begin position="280"/>
        <end position="292"/>
    </location>
</feature>
<feature type="compositionally biased region" description="Basic and acidic residues" evidence="1">
    <location>
        <begin position="335"/>
        <end position="366"/>
    </location>
</feature>
<dbReference type="OrthoDB" id="6432502at2759"/>
<feature type="region of interest" description="Disordered" evidence="1">
    <location>
        <begin position="335"/>
        <end position="421"/>
    </location>
</feature>